<dbReference type="InterPro" id="IPR036514">
    <property type="entry name" value="SGNH_hydro_sf"/>
</dbReference>
<dbReference type="Pfam" id="PF13472">
    <property type="entry name" value="Lipase_GDSL_2"/>
    <property type="match status" value="1"/>
</dbReference>
<reference evidence="2" key="1">
    <citation type="journal article" date="2015" name="Genom Data">
        <title>Genome sequences of six Phytophthora species associated with forests in New Zealand.</title>
        <authorList>
            <person name="Studholme D.J."/>
            <person name="McDougal R.L."/>
            <person name="Sambles C."/>
            <person name="Hansen E."/>
            <person name="Hardy G."/>
            <person name="Grant M."/>
            <person name="Ganley R.J."/>
            <person name="Williams N.M."/>
        </authorList>
    </citation>
    <scope>NUCLEOTIDE SEQUENCE</scope>
    <source>
        <strain evidence="2">NZFS 2646</strain>
    </source>
</reference>
<dbReference type="PANTHER" id="PTHR14209">
    <property type="entry name" value="ISOAMYL ACETATE-HYDROLYZING ESTERASE 1"/>
    <property type="match status" value="1"/>
</dbReference>
<organism evidence="2 4">
    <name type="scientific">Phytophthora kernoviae</name>
    <dbReference type="NCBI Taxonomy" id="325452"/>
    <lineage>
        <taxon>Eukaryota</taxon>
        <taxon>Sar</taxon>
        <taxon>Stramenopiles</taxon>
        <taxon>Oomycota</taxon>
        <taxon>Peronosporomycetes</taxon>
        <taxon>Peronosporales</taxon>
        <taxon>Peronosporaceae</taxon>
        <taxon>Phytophthora</taxon>
    </lineage>
</organism>
<dbReference type="InterPro" id="IPR045136">
    <property type="entry name" value="Iah1-like"/>
</dbReference>
<reference evidence="2" key="2">
    <citation type="submission" date="2020-06" db="EMBL/GenBank/DDBJ databases">
        <authorList>
            <person name="Studholme D.J."/>
        </authorList>
    </citation>
    <scope>NUCLEOTIDE SEQUENCE</scope>
    <source>
        <strain evidence="2">NZFS 2646</strain>
    </source>
</reference>
<dbReference type="AlphaFoldDB" id="A0A8T0LGD5"/>
<feature type="domain" description="SGNH hydrolase-type esterase" evidence="1">
    <location>
        <begin position="45"/>
        <end position="230"/>
    </location>
</feature>
<proteinExistence type="predicted"/>
<dbReference type="EMBL" id="JPWV03001086">
    <property type="protein sequence ID" value="KAG2502631.1"/>
    <property type="molecule type" value="Genomic_DNA"/>
</dbReference>
<sequence length="267" mass="30049">MSTSTTTPLLVVTLLFRSKPGFESPPHIVNLDLVASADHCPVFYFIGDSITEHASNPDLSGFITLLQKHYVRSIDIINRGLSGYNTKWVREHALPIYAKELQFQYSASFVTVFLGANDAVLKDGPDKAQYVSLEDYRANLLHILHTVKPLLPPHGKILLITLPAVINKGRWGDRSNASAEKYAQDCVEVAQAENVHVLDLHTYFNTTYPKEEDRKACFVDGLHFSAKGNKDVGKLLCVAINGIFDKEDLDRFNKWQLPDWHDFVHTT</sequence>
<accession>A0A8T0LGD5</accession>
<protein>
    <recommendedName>
        <fullName evidence="1">SGNH hydrolase-type esterase domain-containing protein</fullName>
    </recommendedName>
</protein>
<dbReference type="Gene3D" id="3.40.50.1110">
    <property type="entry name" value="SGNH hydrolase"/>
    <property type="match status" value="1"/>
</dbReference>
<evidence type="ECO:0000259" key="1">
    <source>
        <dbReference type="Pfam" id="PF13472"/>
    </source>
</evidence>
<dbReference type="EMBL" id="JPWV03000994">
    <property type="protein sequence ID" value="KAG2502768.1"/>
    <property type="molecule type" value="Genomic_DNA"/>
</dbReference>
<dbReference type="Proteomes" id="UP000785171">
    <property type="component" value="Unassembled WGS sequence"/>
</dbReference>
<dbReference type="SUPFAM" id="SSF52266">
    <property type="entry name" value="SGNH hydrolase"/>
    <property type="match status" value="1"/>
</dbReference>
<dbReference type="InterPro" id="IPR013830">
    <property type="entry name" value="SGNH_hydro"/>
</dbReference>
<comment type="caution">
    <text evidence="2">The sequence shown here is derived from an EMBL/GenBank/DDBJ whole genome shotgun (WGS) entry which is preliminary data.</text>
</comment>
<evidence type="ECO:0000313" key="2">
    <source>
        <dbReference type="EMBL" id="KAG2502631.1"/>
    </source>
</evidence>
<dbReference type="PANTHER" id="PTHR14209:SF19">
    <property type="entry name" value="ISOAMYL ACETATE-HYDROLYZING ESTERASE 1 HOMOLOG"/>
    <property type="match status" value="1"/>
</dbReference>
<evidence type="ECO:0000313" key="4">
    <source>
        <dbReference type="Proteomes" id="UP000785171"/>
    </source>
</evidence>
<gene>
    <name evidence="3" type="ORF">JM16_009624</name>
    <name evidence="2" type="ORF">JM16_009726</name>
</gene>
<name>A0A8T0LGD5_9STRA</name>
<evidence type="ECO:0000313" key="3">
    <source>
        <dbReference type="EMBL" id="KAG2502768.1"/>
    </source>
</evidence>